<evidence type="ECO:0000313" key="1">
    <source>
        <dbReference type="EMBL" id="MBE5919944.1"/>
    </source>
</evidence>
<sequence length="150" mass="17831">MQGIVEIIDTFHKQTKGYFPIDDVNNIDEFLKKTKLENKRFSRDRNSKYYEAVLVETVEDANIALAKYIWPQLERVRYEDTCYKHDTQKIYKRLRKAIDWLVVTFPEPEMSFVIDVDDENHIITTVCENGSFKEKYVFNGGKNPVERILK</sequence>
<organism evidence="1 2">
    <name type="scientific">Pseudobutyrivibrio ruminis</name>
    <dbReference type="NCBI Taxonomy" id="46206"/>
    <lineage>
        <taxon>Bacteria</taxon>
        <taxon>Bacillati</taxon>
        <taxon>Bacillota</taxon>
        <taxon>Clostridia</taxon>
        <taxon>Lachnospirales</taxon>
        <taxon>Lachnospiraceae</taxon>
        <taxon>Pseudobutyrivibrio</taxon>
    </lineage>
</organism>
<proteinExistence type="predicted"/>
<name>A0A927U7Y1_9FIRM</name>
<reference evidence="1" key="1">
    <citation type="submission" date="2019-04" db="EMBL/GenBank/DDBJ databases">
        <title>Evolution of Biomass-Degrading Anaerobic Consortia Revealed by Metagenomics.</title>
        <authorList>
            <person name="Peng X."/>
        </authorList>
    </citation>
    <scope>NUCLEOTIDE SEQUENCE</scope>
    <source>
        <strain evidence="1">SIG311</strain>
    </source>
</reference>
<dbReference type="AlphaFoldDB" id="A0A927U7Y1"/>
<dbReference type="EMBL" id="SVER01000021">
    <property type="protein sequence ID" value="MBE5919944.1"/>
    <property type="molecule type" value="Genomic_DNA"/>
</dbReference>
<gene>
    <name evidence="1" type="ORF">E7272_08870</name>
</gene>
<comment type="caution">
    <text evidence="1">The sequence shown here is derived from an EMBL/GenBank/DDBJ whole genome shotgun (WGS) entry which is preliminary data.</text>
</comment>
<evidence type="ECO:0000313" key="2">
    <source>
        <dbReference type="Proteomes" id="UP000766246"/>
    </source>
</evidence>
<dbReference type="Proteomes" id="UP000766246">
    <property type="component" value="Unassembled WGS sequence"/>
</dbReference>
<protein>
    <submittedName>
        <fullName evidence="1">Uncharacterized protein</fullName>
    </submittedName>
</protein>
<accession>A0A927U7Y1</accession>